<accession>A0A842HNG8</accession>
<evidence type="ECO:0000259" key="1">
    <source>
        <dbReference type="Pfam" id="PF00149"/>
    </source>
</evidence>
<dbReference type="AlphaFoldDB" id="A0A842HNG8"/>
<organism evidence="2 3">
    <name type="scientific">Pusillimonas minor</name>
    <dbReference type="NCBI Taxonomy" id="2697024"/>
    <lineage>
        <taxon>Bacteria</taxon>
        <taxon>Pseudomonadati</taxon>
        <taxon>Pseudomonadota</taxon>
        <taxon>Betaproteobacteria</taxon>
        <taxon>Burkholderiales</taxon>
        <taxon>Alcaligenaceae</taxon>
        <taxon>Pusillimonas</taxon>
    </lineage>
</organism>
<evidence type="ECO:0000313" key="2">
    <source>
        <dbReference type="EMBL" id="MBC2770429.1"/>
    </source>
</evidence>
<reference evidence="2 3" key="1">
    <citation type="submission" date="2020-08" db="EMBL/GenBank/DDBJ databases">
        <title>Paraeoetvoesia sp. YC-7-48 draft genome sequence.</title>
        <authorList>
            <person name="Yao L."/>
        </authorList>
    </citation>
    <scope>NUCLEOTIDE SEQUENCE [LARGE SCALE GENOMIC DNA]</scope>
    <source>
        <strain evidence="3">YC-7-48</strain>
    </source>
</reference>
<protein>
    <submittedName>
        <fullName evidence="2">Metallophosphoesterase family protein</fullName>
    </submittedName>
</protein>
<dbReference type="InterPro" id="IPR029052">
    <property type="entry name" value="Metallo-depent_PP-like"/>
</dbReference>
<dbReference type="Gene3D" id="3.60.21.10">
    <property type="match status" value="1"/>
</dbReference>
<comment type="caution">
    <text evidence="2">The sequence shown here is derived from an EMBL/GenBank/DDBJ whole genome shotgun (WGS) entry which is preliminary data.</text>
</comment>
<dbReference type="Pfam" id="PF00149">
    <property type="entry name" value="Metallophos"/>
    <property type="match status" value="1"/>
</dbReference>
<gene>
    <name evidence="2" type="ORF">GTU67_10970</name>
</gene>
<dbReference type="SUPFAM" id="SSF56300">
    <property type="entry name" value="Metallo-dependent phosphatases"/>
    <property type="match status" value="1"/>
</dbReference>
<dbReference type="Proteomes" id="UP000545386">
    <property type="component" value="Unassembled WGS sequence"/>
</dbReference>
<dbReference type="InterPro" id="IPR004843">
    <property type="entry name" value="Calcineurin-like_PHP"/>
</dbReference>
<keyword evidence="3" id="KW-1185">Reference proteome</keyword>
<proteinExistence type="predicted"/>
<dbReference type="RefSeq" id="WP_185780107.1">
    <property type="nucleotide sequence ID" value="NZ_JACJUU010000008.1"/>
</dbReference>
<feature type="domain" description="Calcineurin-like phosphoesterase" evidence="1">
    <location>
        <begin position="4"/>
        <end position="224"/>
    </location>
</feature>
<dbReference type="GO" id="GO:0016787">
    <property type="term" value="F:hydrolase activity"/>
    <property type="evidence" value="ECO:0007669"/>
    <property type="project" value="InterPro"/>
</dbReference>
<dbReference type="EMBL" id="JACJUU010000008">
    <property type="protein sequence ID" value="MBC2770429.1"/>
    <property type="molecule type" value="Genomic_DNA"/>
</dbReference>
<evidence type="ECO:0000313" key="3">
    <source>
        <dbReference type="Proteomes" id="UP000545386"/>
    </source>
</evidence>
<name>A0A842HNG8_9BURK</name>
<dbReference type="PANTHER" id="PTHR37844:SF2">
    <property type="entry name" value="SER_THR PROTEIN PHOSPHATASE SUPERFAMILY (AFU_ORTHOLOGUE AFUA_1G14840)"/>
    <property type="match status" value="1"/>
</dbReference>
<sequence>MKLRILSDLHLENCPFDIPPLPDDHTSTLILAGDIGQINQRDVLEPFLRHAAARFAHVIYVMGNHEYYEGNFPDSRKTLRHWQLPANLHVLENTTVKIDDITFAGTTLWTDFYDLDPDCLAACLKFSPDFTHTQYHEAPNPPEPLTPEHQFTAHHLARRWISATLASLHARNEKTVLVTHHGISPGSIHPKWAGQASNGGFISNLEDVILTAPPVLCIHGHTHDSFDYRLGTEKQGTRVVTNPRGVGNPDGTQENNRFNSLYCLTV</sequence>
<dbReference type="PANTHER" id="PTHR37844">
    <property type="entry name" value="SER/THR PROTEIN PHOSPHATASE SUPERFAMILY (AFU_ORTHOLOGUE AFUA_1G14840)"/>
    <property type="match status" value="1"/>
</dbReference>